<dbReference type="InterPro" id="IPR003593">
    <property type="entry name" value="AAA+_ATPase"/>
</dbReference>
<dbReference type="SMART" id="SM00382">
    <property type="entry name" value="AAA"/>
    <property type="match status" value="1"/>
</dbReference>
<feature type="domain" description="ABC transporter" evidence="4">
    <location>
        <begin position="3"/>
        <end position="244"/>
    </location>
</feature>
<dbReference type="HOGENOM" id="CLU_000604_1_23_6"/>
<dbReference type="Proteomes" id="UP000018458">
    <property type="component" value="Unassembled WGS sequence"/>
</dbReference>
<keyword evidence="2" id="KW-0547">Nucleotide-binding</keyword>
<dbReference type="PANTHER" id="PTHR43776">
    <property type="entry name" value="TRANSPORT ATP-BINDING PROTEIN"/>
    <property type="match status" value="1"/>
</dbReference>
<dbReference type="SUPFAM" id="SSF52540">
    <property type="entry name" value="P-loop containing nucleoside triphosphate hydrolases"/>
    <property type="match status" value="1"/>
</dbReference>
<evidence type="ECO:0000313" key="5">
    <source>
        <dbReference type="EMBL" id="EFY07607.1"/>
    </source>
</evidence>
<evidence type="ECO:0000259" key="4">
    <source>
        <dbReference type="PROSITE" id="PS50893"/>
    </source>
</evidence>
<dbReference type="PROSITE" id="PS50893">
    <property type="entry name" value="ABC_TRANSPORTER_2"/>
    <property type="match status" value="1"/>
</dbReference>
<dbReference type="GO" id="GO:0015833">
    <property type="term" value="P:peptide transport"/>
    <property type="evidence" value="ECO:0007669"/>
    <property type="project" value="InterPro"/>
</dbReference>
<evidence type="ECO:0000313" key="6">
    <source>
        <dbReference type="Proteomes" id="UP000018458"/>
    </source>
</evidence>
<dbReference type="GO" id="GO:0016887">
    <property type="term" value="F:ATP hydrolysis activity"/>
    <property type="evidence" value="ECO:0007669"/>
    <property type="project" value="InterPro"/>
</dbReference>
<dbReference type="Gene3D" id="3.40.50.300">
    <property type="entry name" value="P-loop containing nucleotide triphosphate hydrolases"/>
    <property type="match status" value="1"/>
</dbReference>
<protein>
    <submittedName>
        <fullName evidence="5">ABC transporter, ATP-binding protein</fullName>
    </submittedName>
</protein>
<name>E8LIS3_SUCHY</name>
<dbReference type="InterPro" id="IPR017871">
    <property type="entry name" value="ABC_transporter-like_CS"/>
</dbReference>
<dbReference type="PROSITE" id="PS00211">
    <property type="entry name" value="ABC_TRANSPORTER_1"/>
    <property type="match status" value="1"/>
</dbReference>
<keyword evidence="3 5" id="KW-0067">ATP-binding</keyword>
<reference evidence="5 6" key="1">
    <citation type="submission" date="2011-01" db="EMBL/GenBank/DDBJ databases">
        <authorList>
            <person name="Weinstock G."/>
            <person name="Sodergren E."/>
            <person name="Clifton S."/>
            <person name="Fulton L."/>
            <person name="Fulton B."/>
            <person name="Courtney L."/>
            <person name="Fronick C."/>
            <person name="Harrison M."/>
            <person name="Strong C."/>
            <person name="Farmer C."/>
            <person name="Delahaunty K."/>
            <person name="Markovic C."/>
            <person name="Hall O."/>
            <person name="Minx P."/>
            <person name="Tomlinson C."/>
            <person name="Mitreva M."/>
            <person name="Hou S."/>
            <person name="Chen J."/>
            <person name="Wollam A."/>
            <person name="Pepin K.H."/>
            <person name="Johnson M."/>
            <person name="Bhonagiri V."/>
            <person name="Zhang X."/>
            <person name="Suruliraj S."/>
            <person name="Warren W."/>
            <person name="Chinwalla A."/>
            <person name="Mardis E.R."/>
            <person name="Wilson R.K."/>
        </authorList>
    </citation>
    <scope>NUCLEOTIDE SEQUENCE [LARGE SCALE GENOMIC DNA]</scope>
    <source>
        <strain evidence="6">DSM 22608 / JCM 16073 / KCTC 15190 / YIT 12066</strain>
    </source>
</reference>
<dbReference type="STRING" id="762983.HMPREF9444_00593"/>
<dbReference type="InterPro" id="IPR050319">
    <property type="entry name" value="ABC_transp_ATP-bind"/>
</dbReference>
<evidence type="ECO:0000256" key="1">
    <source>
        <dbReference type="ARBA" id="ARBA00022448"/>
    </source>
</evidence>
<proteinExistence type="predicted"/>
<dbReference type="Pfam" id="PF00005">
    <property type="entry name" value="ABC_tran"/>
    <property type="match status" value="1"/>
</dbReference>
<evidence type="ECO:0000256" key="3">
    <source>
        <dbReference type="ARBA" id="ARBA00022840"/>
    </source>
</evidence>
<dbReference type="InterPro" id="IPR013563">
    <property type="entry name" value="Oligopep_ABC_C"/>
</dbReference>
<dbReference type="GO" id="GO:0005524">
    <property type="term" value="F:ATP binding"/>
    <property type="evidence" value="ECO:0007669"/>
    <property type="project" value="UniProtKB-KW"/>
</dbReference>
<dbReference type="EMBL" id="AEVO01000026">
    <property type="protein sequence ID" value="EFY07607.1"/>
    <property type="molecule type" value="Genomic_DNA"/>
</dbReference>
<comment type="caution">
    <text evidence="5">The sequence shown here is derived from an EMBL/GenBank/DDBJ whole genome shotgun (WGS) entry which is preliminary data.</text>
</comment>
<dbReference type="InterPro" id="IPR003439">
    <property type="entry name" value="ABC_transporter-like_ATP-bd"/>
</dbReference>
<keyword evidence="6" id="KW-1185">Reference proteome</keyword>
<dbReference type="RefSeq" id="WP_009142811.1">
    <property type="nucleotide sequence ID" value="NZ_GL830964.1"/>
</dbReference>
<organism evidence="5 6">
    <name type="scientific">Succinatimonas hippei (strain DSM 22608 / JCM 16073 / KCTC 15190 / YIT 12066)</name>
    <dbReference type="NCBI Taxonomy" id="762983"/>
    <lineage>
        <taxon>Bacteria</taxon>
        <taxon>Pseudomonadati</taxon>
        <taxon>Pseudomonadota</taxon>
        <taxon>Gammaproteobacteria</taxon>
        <taxon>Aeromonadales</taxon>
        <taxon>Succinivibrionaceae</taxon>
        <taxon>Succinatimonas</taxon>
    </lineage>
</organism>
<accession>E8LIS3</accession>
<gene>
    <name evidence="5" type="ORF">HMPREF9444_00593</name>
</gene>
<dbReference type="Pfam" id="PF08352">
    <property type="entry name" value="oligo_HPY"/>
    <property type="match status" value="1"/>
</dbReference>
<dbReference type="InterPro" id="IPR027417">
    <property type="entry name" value="P-loop_NTPase"/>
</dbReference>
<keyword evidence="1" id="KW-0813">Transport</keyword>
<dbReference type="NCBIfam" id="TIGR01727">
    <property type="entry name" value="oligo_HPY"/>
    <property type="match status" value="1"/>
</dbReference>
<dbReference type="eggNOG" id="COG4608">
    <property type="taxonomic scope" value="Bacteria"/>
</dbReference>
<dbReference type="GO" id="GO:0055085">
    <property type="term" value="P:transmembrane transport"/>
    <property type="evidence" value="ECO:0007669"/>
    <property type="project" value="UniProtKB-ARBA"/>
</dbReference>
<sequence>MLLKLTDLKFNYDVENHKQVKALRGLSLCIDEGQMLSLVGESGCGKTTLCNILNLCLKNYTGHAEFWETELNKITDKKDYYTKIQYIFQDPKSAVSPYQKLSYFMAAPLINLKGLNKFDAFKLISRQLPKIGLHTDILNKHSNEVSLGQLQRLCLLKSLIIKPKLLLCDEITASLDPLSARECLKLIKEYQNEGMSVLFITHDFNLAKSFCKRLAIMFKGMILEDLQDCSPLHPYTKELEKASDILSGKQDPILLKQNNALSCPISIDSGCPYYKRCAKRIPQCLNTMPELVSMPSGHSVRCLNILEI</sequence>
<evidence type="ECO:0000256" key="2">
    <source>
        <dbReference type="ARBA" id="ARBA00022741"/>
    </source>
</evidence>
<dbReference type="AlphaFoldDB" id="E8LIS3"/>